<evidence type="ECO:0000256" key="7">
    <source>
        <dbReference type="ARBA" id="ARBA00023306"/>
    </source>
</evidence>
<dbReference type="FunFam" id="3.40.50.10810:FF:000094">
    <property type="entry name" value="DNA excision repair protein ERCC-6"/>
    <property type="match status" value="1"/>
</dbReference>
<dbReference type="InterPro" id="IPR014001">
    <property type="entry name" value="Helicase_ATP-bd"/>
</dbReference>
<dbReference type="InterPro" id="IPR027417">
    <property type="entry name" value="P-loop_NTPase"/>
</dbReference>
<dbReference type="SUPFAM" id="SSF52540">
    <property type="entry name" value="P-loop containing nucleoside triphosphate hydrolases"/>
    <property type="match status" value="2"/>
</dbReference>
<accession>A0ABD2W6E6</accession>
<evidence type="ECO:0000256" key="6">
    <source>
        <dbReference type="ARBA" id="ARBA00023254"/>
    </source>
</evidence>
<dbReference type="GO" id="GO:0051321">
    <property type="term" value="P:meiotic cell cycle"/>
    <property type="evidence" value="ECO:0007669"/>
    <property type="project" value="UniProtKB-KW"/>
</dbReference>
<evidence type="ECO:0000313" key="14">
    <source>
        <dbReference type="Proteomes" id="UP001627154"/>
    </source>
</evidence>
<feature type="compositionally biased region" description="Polar residues" evidence="10">
    <location>
        <begin position="833"/>
        <end position="844"/>
    </location>
</feature>
<keyword evidence="5" id="KW-0378">Hydrolase</keyword>
<organism evidence="13 14">
    <name type="scientific">Trichogramma kaykai</name>
    <dbReference type="NCBI Taxonomy" id="54128"/>
    <lineage>
        <taxon>Eukaryota</taxon>
        <taxon>Metazoa</taxon>
        <taxon>Ecdysozoa</taxon>
        <taxon>Arthropoda</taxon>
        <taxon>Hexapoda</taxon>
        <taxon>Insecta</taxon>
        <taxon>Pterygota</taxon>
        <taxon>Neoptera</taxon>
        <taxon>Endopterygota</taxon>
        <taxon>Hymenoptera</taxon>
        <taxon>Apocrita</taxon>
        <taxon>Proctotrupomorpha</taxon>
        <taxon>Chalcidoidea</taxon>
        <taxon>Trichogrammatidae</taxon>
        <taxon>Trichogramma</taxon>
    </lineage>
</organism>
<dbReference type="AlphaFoldDB" id="A0ABD2W6E6"/>
<dbReference type="InterPro" id="IPR001650">
    <property type="entry name" value="Helicase_C-like"/>
</dbReference>
<dbReference type="InterPro" id="IPR000330">
    <property type="entry name" value="SNF2_N"/>
</dbReference>
<dbReference type="GO" id="GO:0051301">
    <property type="term" value="P:cell division"/>
    <property type="evidence" value="ECO:0007669"/>
    <property type="project" value="UniProtKB-KW"/>
</dbReference>
<evidence type="ECO:0000256" key="4">
    <source>
        <dbReference type="ARBA" id="ARBA00022776"/>
    </source>
</evidence>
<feature type="region of interest" description="Disordered" evidence="10">
    <location>
        <begin position="188"/>
        <end position="265"/>
    </location>
</feature>
<comment type="caution">
    <text evidence="13">The sequence shown here is derived from an EMBL/GenBank/DDBJ whole genome shotgun (WGS) entry which is preliminary data.</text>
</comment>
<dbReference type="SMART" id="SM00490">
    <property type="entry name" value="HELICc"/>
    <property type="match status" value="1"/>
</dbReference>
<feature type="compositionally biased region" description="Acidic residues" evidence="10">
    <location>
        <begin position="1144"/>
        <end position="1165"/>
    </location>
</feature>
<dbReference type="GO" id="GO:0016787">
    <property type="term" value="F:hydrolase activity"/>
    <property type="evidence" value="ECO:0007669"/>
    <property type="project" value="UniProtKB-KW"/>
</dbReference>
<evidence type="ECO:0000259" key="12">
    <source>
        <dbReference type="PROSITE" id="PS51194"/>
    </source>
</evidence>
<dbReference type="Pfam" id="PF00176">
    <property type="entry name" value="SNF2-rel_dom"/>
    <property type="match status" value="1"/>
</dbReference>
<feature type="region of interest" description="Disordered" evidence="10">
    <location>
        <begin position="950"/>
        <end position="1047"/>
    </location>
</feature>
<dbReference type="EMBL" id="JBJJXI010000128">
    <property type="protein sequence ID" value="KAL3388649.1"/>
    <property type="molecule type" value="Genomic_DNA"/>
</dbReference>
<evidence type="ECO:0000256" key="3">
    <source>
        <dbReference type="ARBA" id="ARBA00022618"/>
    </source>
</evidence>
<evidence type="ECO:0000259" key="11">
    <source>
        <dbReference type="PROSITE" id="PS51192"/>
    </source>
</evidence>
<keyword evidence="4" id="KW-0498">Mitosis</keyword>
<feature type="domain" description="Helicase C-terminal" evidence="12">
    <location>
        <begin position="651"/>
        <end position="810"/>
    </location>
</feature>
<dbReference type="CDD" id="cd18000">
    <property type="entry name" value="DEXHc_ERCC6"/>
    <property type="match status" value="1"/>
</dbReference>
<comment type="subunit">
    <text evidence="1">Interacts (via N-terminus) with spn-A/Rad51.</text>
</comment>
<feature type="compositionally biased region" description="Polar residues" evidence="10">
    <location>
        <begin position="196"/>
        <end position="207"/>
    </location>
</feature>
<dbReference type="PROSITE" id="PS51194">
    <property type="entry name" value="HELICASE_CTER"/>
    <property type="match status" value="1"/>
</dbReference>
<evidence type="ECO:0000256" key="1">
    <source>
        <dbReference type="ARBA" id="ARBA00011467"/>
    </source>
</evidence>
<dbReference type="PROSITE" id="PS51192">
    <property type="entry name" value="HELICASE_ATP_BIND_1"/>
    <property type="match status" value="1"/>
</dbReference>
<reference evidence="13 14" key="1">
    <citation type="journal article" date="2024" name="bioRxiv">
        <title>A reference genome for Trichogramma kaykai: A tiny desert-dwelling parasitoid wasp with competing sex-ratio distorters.</title>
        <authorList>
            <person name="Culotta J."/>
            <person name="Lindsey A.R."/>
        </authorList>
    </citation>
    <scope>NUCLEOTIDE SEQUENCE [LARGE SCALE GENOMIC DNA]</scope>
    <source>
        <strain evidence="13 14">KSX58</strain>
    </source>
</reference>
<comment type="function">
    <text evidence="8">Involved in mitotic DNA repair and meiotic recombination. Functions in the recombinational DNA repair pathway. Essential for interhomolog gene conversion (GC), but may have a less important role in intersister GC than spn-A/Rad51. In the presence of DNA, spn-A/Rad51 enhances the ATPase activity of okr/Rad54.</text>
</comment>
<feature type="compositionally biased region" description="Basic and acidic residues" evidence="10">
    <location>
        <begin position="975"/>
        <end position="990"/>
    </location>
</feature>
<feature type="compositionally biased region" description="Basic and acidic residues" evidence="10">
    <location>
        <begin position="950"/>
        <end position="963"/>
    </location>
</feature>
<dbReference type="Pfam" id="PF00271">
    <property type="entry name" value="Helicase_C"/>
    <property type="match status" value="1"/>
</dbReference>
<dbReference type="Gene3D" id="3.40.50.10810">
    <property type="entry name" value="Tandem AAA-ATPase domain"/>
    <property type="match status" value="1"/>
</dbReference>
<sequence>MEIESHNTDDVNDITKVLSVQNEDSVIREASKKIDEIVQNKANSKQSILASQKKFVIENSKNNENSILKTQLQKQVETGEITPFQAAKKELDDKNKLGKTLKESTQLLDFEKYLQEQAELANQRRLLKKKKVQGKQKNVIPTKKKKISEFNGCDATKTDVPKIKQFEEKRENVIPTIKKSNDSIQNRSLIKADNLNKPSTSTCNNKNKPSKRKCSANENDDESGSEYFPSDDYDSDQKDTEKTKRKKKACTSKSQNTQNKRVLDDGDEDIYKERVESSGYRKNEPLHKVDKIFKVPQKIWKKLFKYQRVAVEWLWELHSRNLGGLLGDEMGLGKTVQVIAFLAGLDCSDLLSDGGRFRGLGPTIIVCPATLLEQWVKHFHDWWPTFRVVMFHQSGTFQGDLEELLYTMRDGGILVISYTGVVIHQELLTKFKWQYVILDEGHKIRNPEAKASKVVKRFLTPHRLLLTGSPMQNSLKELWSLFDFILPGKLGTLPAFMEHCAGPITRGGYANASRLQEITAFQVATMLKEAITPYMLRRTKYDVQHHINLPTKNEQVLFCSLTEEQRELYEAHLRSEDVSMILHQKRGDGQYRARMLVALTALRKICNHPDLYLYDDGNDAIEEDVEEDELQVDENASENFGHWKRSGKMTVVRSLLKIWKKQGHRALLFTQSRQMLHVLESLILKENYTYLRMDGTTPMSQRQSVISKFNNDENYFIFLLTTRVGGLGVNLTGADRVIIYDPDWNPATDAQARERSWRIGQDKDVTIYRLITAGTIEEKMYHRQVFKILLSNRVLEDPRQRRLFHTSELTELFNLNVPLNGDKSESDKLFRSSKVSPGQPNFSSSKIEAMKKLASELSKKIAQKASSNSENSEKSIKRKENQLEMKKETDKKNVDSTVTSKNIKTETITKAAYDLAIPSNINSENMIDENINKTAEDISVNTDIENETIKNKNKEGEENHDKLLTNGDSNDIEIDTSKTDVHNSKMETSSDHQITANKQDCLEEGEIKDQTSTETKKRSRNKIEEEKKETKRHKKSKKQKKIKSENTVSALFEGERISCLIGRRLGKPEQEPVVNEDDQYVLSKLFSKSAVCSAFQHESVLSNAVLNPDEETPLQRAAKKEASEKMDHIRQSRKWCWRPGWDNPPEEQEEYADDDENIDEEEDDE</sequence>
<dbReference type="PANTHER" id="PTHR45629:SF7">
    <property type="entry name" value="DNA EXCISION REPAIR PROTEIN ERCC-6-RELATED"/>
    <property type="match status" value="1"/>
</dbReference>
<keyword evidence="7" id="KW-0131">Cell cycle</keyword>
<dbReference type="SMART" id="SM00487">
    <property type="entry name" value="DEXDc"/>
    <property type="match status" value="1"/>
</dbReference>
<feature type="region of interest" description="Disordered" evidence="10">
    <location>
        <begin position="825"/>
        <end position="844"/>
    </location>
</feature>
<feature type="compositionally biased region" description="Basic and acidic residues" evidence="10">
    <location>
        <begin position="871"/>
        <end position="894"/>
    </location>
</feature>
<keyword evidence="14" id="KW-1185">Reference proteome</keyword>
<feature type="compositionally biased region" description="Basic residues" evidence="10">
    <location>
        <begin position="1030"/>
        <end position="1041"/>
    </location>
</feature>
<evidence type="ECO:0000256" key="2">
    <source>
        <dbReference type="ARBA" id="ARBA00015341"/>
    </source>
</evidence>
<evidence type="ECO:0000256" key="9">
    <source>
        <dbReference type="ARBA" id="ARBA00029956"/>
    </source>
</evidence>
<keyword evidence="6" id="KW-0469">Meiosis</keyword>
<evidence type="ECO:0000256" key="8">
    <source>
        <dbReference type="ARBA" id="ARBA00024776"/>
    </source>
</evidence>
<keyword evidence="3" id="KW-0132">Cell division</keyword>
<dbReference type="InterPro" id="IPR050496">
    <property type="entry name" value="SNF2_RAD54_helicase_repair"/>
</dbReference>
<evidence type="ECO:0000313" key="13">
    <source>
        <dbReference type="EMBL" id="KAL3388649.1"/>
    </source>
</evidence>
<dbReference type="Gene3D" id="1.20.120.850">
    <property type="entry name" value="SWI2/SNF2 ATPases, N-terminal domain"/>
    <property type="match status" value="1"/>
</dbReference>
<feature type="region of interest" description="Disordered" evidence="10">
    <location>
        <begin position="859"/>
        <end position="897"/>
    </location>
</feature>
<feature type="domain" description="Helicase ATP-binding" evidence="11">
    <location>
        <begin position="315"/>
        <end position="488"/>
    </location>
</feature>
<feature type="compositionally biased region" description="Acidic residues" evidence="10">
    <location>
        <begin position="218"/>
        <end position="234"/>
    </location>
</feature>
<dbReference type="InterPro" id="IPR038718">
    <property type="entry name" value="SNF2-like_sf"/>
</dbReference>
<evidence type="ECO:0000256" key="10">
    <source>
        <dbReference type="SAM" id="MobiDB-lite"/>
    </source>
</evidence>
<protein>
    <recommendedName>
        <fullName evidence="2">DNA repair and recombination protein RAD54-like</fullName>
    </recommendedName>
    <alternativeName>
        <fullName evidence="9">Protein okra</fullName>
    </alternativeName>
</protein>
<feature type="compositionally biased region" description="Basic and acidic residues" evidence="10">
    <location>
        <begin position="1118"/>
        <end position="1130"/>
    </location>
</feature>
<gene>
    <name evidence="13" type="ORF">TKK_016085</name>
</gene>
<dbReference type="InterPro" id="IPR049730">
    <property type="entry name" value="SNF2/RAD54-like_C"/>
</dbReference>
<feature type="region of interest" description="Disordered" evidence="10">
    <location>
        <begin position="1112"/>
        <end position="1165"/>
    </location>
</feature>
<evidence type="ECO:0000256" key="5">
    <source>
        <dbReference type="ARBA" id="ARBA00022801"/>
    </source>
</evidence>
<dbReference type="CDD" id="cd18793">
    <property type="entry name" value="SF2_C_SNF"/>
    <property type="match status" value="1"/>
</dbReference>
<dbReference type="Gene3D" id="3.40.50.300">
    <property type="entry name" value="P-loop containing nucleotide triphosphate hydrolases"/>
    <property type="match status" value="1"/>
</dbReference>
<proteinExistence type="predicted"/>
<feature type="compositionally biased region" description="Basic and acidic residues" evidence="10">
    <location>
        <begin position="1005"/>
        <end position="1029"/>
    </location>
</feature>
<dbReference type="Proteomes" id="UP001627154">
    <property type="component" value="Unassembled WGS sequence"/>
</dbReference>
<dbReference type="PANTHER" id="PTHR45629">
    <property type="entry name" value="SNF2/RAD54 FAMILY MEMBER"/>
    <property type="match status" value="1"/>
</dbReference>
<name>A0ABD2W6E6_9HYME</name>